<accession>A0ABW2KZJ6</accession>
<comment type="caution">
    <text evidence="1">The sequence shown here is derived from an EMBL/GenBank/DDBJ whole genome shotgun (WGS) entry which is preliminary data.</text>
</comment>
<dbReference type="Gene3D" id="3.10.450.530">
    <property type="entry name" value="Ribonuclease toxin, BrnT, of type II toxin-antitoxin system"/>
    <property type="match status" value="1"/>
</dbReference>
<sequence length="89" mass="10302">MEIEFDTVKDAANREKHGLSLAFGARIFDDPDVLILSTIRKKDEEERHKAIGMVDGKLYTAVHVWRGDAVRFISVRRSNDREERAYHSD</sequence>
<protein>
    <submittedName>
        <fullName evidence="1">BrnT family toxin</fullName>
    </submittedName>
</protein>
<dbReference type="Pfam" id="PF04365">
    <property type="entry name" value="BrnT_toxin"/>
    <property type="match status" value="1"/>
</dbReference>
<dbReference type="RefSeq" id="WP_377360159.1">
    <property type="nucleotide sequence ID" value="NZ_JBHTCM010000018.1"/>
</dbReference>
<evidence type="ECO:0000313" key="2">
    <source>
        <dbReference type="Proteomes" id="UP001596456"/>
    </source>
</evidence>
<dbReference type="EMBL" id="JBHTCM010000018">
    <property type="protein sequence ID" value="MFC7334607.1"/>
    <property type="molecule type" value="Genomic_DNA"/>
</dbReference>
<keyword evidence="2" id="KW-1185">Reference proteome</keyword>
<name>A0ABW2KZJ6_9PROT</name>
<dbReference type="Proteomes" id="UP001596456">
    <property type="component" value="Unassembled WGS sequence"/>
</dbReference>
<evidence type="ECO:0000313" key="1">
    <source>
        <dbReference type="EMBL" id="MFC7334607.1"/>
    </source>
</evidence>
<gene>
    <name evidence="1" type="ORF">ACFQPS_15675</name>
</gene>
<dbReference type="InterPro" id="IPR038573">
    <property type="entry name" value="BrnT_sf"/>
</dbReference>
<dbReference type="InterPro" id="IPR007460">
    <property type="entry name" value="BrnT_toxin"/>
</dbReference>
<reference evidence="2" key="1">
    <citation type="journal article" date="2019" name="Int. J. Syst. Evol. Microbiol.">
        <title>The Global Catalogue of Microorganisms (GCM) 10K type strain sequencing project: providing services to taxonomists for standard genome sequencing and annotation.</title>
        <authorList>
            <consortium name="The Broad Institute Genomics Platform"/>
            <consortium name="The Broad Institute Genome Sequencing Center for Infectious Disease"/>
            <person name="Wu L."/>
            <person name="Ma J."/>
        </authorList>
    </citation>
    <scope>NUCLEOTIDE SEQUENCE [LARGE SCALE GENOMIC DNA]</scope>
    <source>
        <strain evidence="2">CGMCC 1.16275</strain>
    </source>
</reference>
<proteinExistence type="predicted"/>
<organism evidence="1 2">
    <name type="scientific">Rhodocista pekingensis</name>
    <dbReference type="NCBI Taxonomy" id="201185"/>
    <lineage>
        <taxon>Bacteria</taxon>
        <taxon>Pseudomonadati</taxon>
        <taxon>Pseudomonadota</taxon>
        <taxon>Alphaproteobacteria</taxon>
        <taxon>Rhodospirillales</taxon>
        <taxon>Azospirillaceae</taxon>
        <taxon>Rhodocista</taxon>
    </lineage>
</organism>